<feature type="region of interest" description="Disordered" evidence="1">
    <location>
        <begin position="55"/>
        <end position="78"/>
    </location>
</feature>
<feature type="compositionally biased region" description="Basic and acidic residues" evidence="1">
    <location>
        <begin position="60"/>
        <end position="78"/>
    </location>
</feature>
<protein>
    <submittedName>
        <fullName evidence="2">Uncharacterized protein</fullName>
    </submittedName>
</protein>
<proteinExistence type="predicted"/>
<keyword evidence="3" id="KW-1185">Reference proteome</keyword>
<evidence type="ECO:0000313" key="3">
    <source>
        <dbReference type="Proteomes" id="UP001066276"/>
    </source>
</evidence>
<dbReference type="EMBL" id="JANPWB010000009">
    <property type="protein sequence ID" value="KAJ1155324.1"/>
    <property type="molecule type" value="Genomic_DNA"/>
</dbReference>
<dbReference type="AlphaFoldDB" id="A0AAV7RR86"/>
<name>A0AAV7RR86_PLEWA</name>
<gene>
    <name evidence="2" type="ORF">NDU88_008054</name>
</gene>
<dbReference type="Proteomes" id="UP001066276">
    <property type="component" value="Chromosome 5"/>
</dbReference>
<evidence type="ECO:0000313" key="2">
    <source>
        <dbReference type="EMBL" id="KAJ1155324.1"/>
    </source>
</evidence>
<evidence type="ECO:0000256" key="1">
    <source>
        <dbReference type="SAM" id="MobiDB-lite"/>
    </source>
</evidence>
<comment type="caution">
    <text evidence="2">The sequence shown here is derived from an EMBL/GenBank/DDBJ whole genome shotgun (WGS) entry which is preliminary data.</text>
</comment>
<sequence>MGGGNSRKGSVTGRSRHRVLPVTYRRVPIRHFRVPRCRGNATRARLAGGRCQGNQCGFPARRDRKEKRAATGRETRGA</sequence>
<organism evidence="2 3">
    <name type="scientific">Pleurodeles waltl</name>
    <name type="common">Iberian ribbed newt</name>
    <dbReference type="NCBI Taxonomy" id="8319"/>
    <lineage>
        <taxon>Eukaryota</taxon>
        <taxon>Metazoa</taxon>
        <taxon>Chordata</taxon>
        <taxon>Craniata</taxon>
        <taxon>Vertebrata</taxon>
        <taxon>Euteleostomi</taxon>
        <taxon>Amphibia</taxon>
        <taxon>Batrachia</taxon>
        <taxon>Caudata</taxon>
        <taxon>Salamandroidea</taxon>
        <taxon>Salamandridae</taxon>
        <taxon>Pleurodelinae</taxon>
        <taxon>Pleurodeles</taxon>
    </lineage>
</organism>
<reference evidence="2" key="1">
    <citation type="journal article" date="2022" name="bioRxiv">
        <title>Sequencing and chromosome-scale assembly of the giantPleurodeles waltlgenome.</title>
        <authorList>
            <person name="Brown T."/>
            <person name="Elewa A."/>
            <person name="Iarovenko S."/>
            <person name="Subramanian E."/>
            <person name="Araus A.J."/>
            <person name="Petzold A."/>
            <person name="Susuki M."/>
            <person name="Suzuki K.-i.T."/>
            <person name="Hayashi T."/>
            <person name="Toyoda A."/>
            <person name="Oliveira C."/>
            <person name="Osipova E."/>
            <person name="Leigh N.D."/>
            <person name="Simon A."/>
            <person name="Yun M.H."/>
        </authorList>
    </citation>
    <scope>NUCLEOTIDE SEQUENCE</scope>
    <source>
        <strain evidence="2">20211129_DDA</strain>
        <tissue evidence="2">Liver</tissue>
    </source>
</reference>
<accession>A0AAV7RR86</accession>